<feature type="region of interest" description="Disordered" evidence="1">
    <location>
        <begin position="220"/>
        <end position="240"/>
    </location>
</feature>
<dbReference type="SUPFAM" id="SSF52540">
    <property type="entry name" value="P-loop containing nucleoside triphosphate hydrolases"/>
    <property type="match status" value="1"/>
</dbReference>
<dbReference type="InterPro" id="IPR027417">
    <property type="entry name" value="P-loop_NTPase"/>
</dbReference>
<dbReference type="Gene3D" id="3.40.50.300">
    <property type="entry name" value="P-loop containing nucleotide triphosphate hydrolases"/>
    <property type="match status" value="1"/>
</dbReference>
<organism evidence="3 4">
    <name type="scientific">Aliiruegeria haliotis</name>
    <dbReference type="NCBI Taxonomy" id="1280846"/>
    <lineage>
        <taxon>Bacteria</taxon>
        <taxon>Pseudomonadati</taxon>
        <taxon>Pseudomonadota</taxon>
        <taxon>Alphaproteobacteria</taxon>
        <taxon>Rhodobacterales</taxon>
        <taxon>Roseobacteraceae</taxon>
        <taxon>Aliiruegeria</taxon>
    </lineage>
</organism>
<dbReference type="EMBL" id="PVTD01000014">
    <property type="protein sequence ID" value="PRY20243.1"/>
    <property type="molecule type" value="Genomic_DNA"/>
</dbReference>
<keyword evidence="3" id="KW-0808">Transferase</keyword>
<dbReference type="OrthoDB" id="8446141at2"/>
<dbReference type="InterPro" id="IPR000863">
    <property type="entry name" value="Sulfotransferase_dom"/>
</dbReference>
<dbReference type="RefSeq" id="WP_106207898.1">
    <property type="nucleotide sequence ID" value="NZ_PVTD01000014.1"/>
</dbReference>
<accession>A0A2T0RGE5</accession>
<evidence type="ECO:0000259" key="2">
    <source>
        <dbReference type="Pfam" id="PF00685"/>
    </source>
</evidence>
<evidence type="ECO:0000256" key="1">
    <source>
        <dbReference type="SAM" id="MobiDB-lite"/>
    </source>
</evidence>
<dbReference type="AlphaFoldDB" id="A0A2T0RGE5"/>
<keyword evidence="4" id="KW-1185">Reference proteome</keyword>
<name>A0A2T0RGE5_9RHOB</name>
<dbReference type="GO" id="GO:0008146">
    <property type="term" value="F:sulfotransferase activity"/>
    <property type="evidence" value="ECO:0007669"/>
    <property type="project" value="InterPro"/>
</dbReference>
<gene>
    <name evidence="3" type="ORF">CLV78_11428</name>
</gene>
<evidence type="ECO:0000313" key="3">
    <source>
        <dbReference type="EMBL" id="PRY20243.1"/>
    </source>
</evidence>
<evidence type="ECO:0000313" key="4">
    <source>
        <dbReference type="Proteomes" id="UP000239480"/>
    </source>
</evidence>
<feature type="domain" description="Sulfotransferase" evidence="2">
    <location>
        <begin position="23"/>
        <end position="256"/>
    </location>
</feature>
<sequence>MAYEEVFDALPSEDASFEPCFAFSIHKCGSTMMHSMIGEVCKEASIPAISVPDILFNAGYLGGAWQSDEELLPAFQRRILYYGFRNLPRLLSSPEVGLKKCRFVLLVRDPRDALVSQYFSWGSKKGSHRVPEKNAQKFIQNMARNENLELDEYVLQSAGQLKAKFEGYRTGLDFDQGLLRRYEDVYFDKKTFLGEVFDHLGLDVDQEIINRVAEKADIRPEKEDPTKHIRKGTPGDHREKLQPETIGKLNDLFRETGAFFGYDL</sequence>
<protein>
    <submittedName>
        <fullName evidence="3">Sulfotransferase domain-containing protein</fullName>
    </submittedName>
</protein>
<reference evidence="3 4" key="1">
    <citation type="submission" date="2018-03" db="EMBL/GenBank/DDBJ databases">
        <title>Genomic Encyclopedia of Archaeal and Bacterial Type Strains, Phase II (KMG-II): from individual species to whole genera.</title>
        <authorList>
            <person name="Goeker M."/>
        </authorList>
    </citation>
    <scope>NUCLEOTIDE SEQUENCE [LARGE SCALE GENOMIC DNA]</scope>
    <source>
        <strain evidence="3 4">DSM 29328</strain>
    </source>
</reference>
<proteinExistence type="predicted"/>
<comment type="caution">
    <text evidence="3">The sequence shown here is derived from an EMBL/GenBank/DDBJ whole genome shotgun (WGS) entry which is preliminary data.</text>
</comment>
<dbReference type="Proteomes" id="UP000239480">
    <property type="component" value="Unassembled WGS sequence"/>
</dbReference>
<dbReference type="Pfam" id="PF00685">
    <property type="entry name" value="Sulfotransfer_1"/>
    <property type="match status" value="1"/>
</dbReference>